<feature type="region of interest" description="Disordered" evidence="1">
    <location>
        <begin position="107"/>
        <end position="143"/>
    </location>
</feature>
<dbReference type="PANTHER" id="PTHR40623">
    <property type="entry name" value="INTEGRAL MEMBRANE PROTEIN"/>
    <property type="match status" value="1"/>
</dbReference>
<feature type="compositionally biased region" description="Polar residues" evidence="1">
    <location>
        <begin position="115"/>
        <end position="125"/>
    </location>
</feature>
<evidence type="ECO:0000256" key="1">
    <source>
        <dbReference type="SAM" id="MobiDB-lite"/>
    </source>
</evidence>
<organism evidence="3 4">
    <name type="scientific">Sordaria brevicollis</name>
    <dbReference type="NCBI Taxonomy" id="83679"/>
    <lineage>
        <taxon>Eukaryota</taxon>
        <taxon>Fungi</taxon>
        <taxon>Dikarya</taxon>
        <taxon>Ascomycota</taxon>
        <taxon>Pezizomycotina</taxon>
        <taxon>Sordariomycetes</taxon>
        <taxon>Sordariomycetidae</taxon>
        <taxon>Sordariales</taxon>
        <taxon>Sordariaceae</taxon>
        <taxon>Sordaria</taxon>
    </lineage>
</organism>
<gene>
    <name evidence="3" type="ORF">B0T20DRAFT_337055</name>
</gene>
<reference evidence="3" key="2">
    <citation type="submission" date="2023-07" db="EMBL/GenBank/DDBJ databases">
        <authorList>
            <consortium name="Lawrence Berkeley National Laboratory"/>
            <person name="Haridas S."/>
            <person name="Hensen N."/>
            <person name="Bonometti L."/>
            <person name="Westerberg I."/>
            <person name="Brannstrom I.O."/>
            <person name="Guillou S."/>
            <person name="Cros-Aarteil S."/>
            <person name="Calhoun S."/>
            <person name="Kuo A."/>
            <person name="Mondo S."/>
            <person name="Pangilinan J."/>
            <person name="Riley R."/>
            <person name="LaButti K."/>
            <person name="Andreopoulos B."/>
            <person name="Lipzen A."/>
            <person name="Chen C."/>
            <person name="Yanf M."/>
            <person name="Daum C."/>
            <person name="Ng V."/>
            <person name="Clum A."/>
            <person name="Steindorff A."/>
            <person name="Ohm R."/>
            <person name="Martin F."/>
            <person name="Silar P."/>
            <person name="Natvig D."/>
            <person name="Lalanne C."/>
            <person name="Gautier V."/>
            <person name="Ament-velasquez S.L."/>
            <person name="Kruys A."/>
            <person name="Hutchinson M.I."/>
            <person name="Powell A.J."/>
            <person name="Barry K."/>
            <person name="Miller A.N."/>
            <person name="Grigoriev I.V."/>
            <person name="Debuchy R."/>
            <person name="Gladieux P."/>
            <person name="Thoren M.H."/>
            <person name="Johannesson H."/>
        </authorList>
    </citation>
    <scope>NUCLEOTIDE SEQUENCE</scope>
    <source>
        <strain evidence="3">FGSC 1904</strain>
    </source>
</reference>
<dbReference type="EMBL" id="JAUTDP010000009">
    <property type="protein sequence ID" value="KAK3396544.1"/>
    <property type="molecule type" value="Genomic_DNA"/>
</dbReference>
<reference evidence="3" key="1">
    <citation type="journal article" date="2023" name="Mol. Phylogenet. Evol.">
        <title>Genome-scale phylogeny and comparative genomics of the fungal order Sordariales.</title>
        <authorList>
            <person name="Hensen N."/>
            <person name="Bonometti L."/>
            <person name="Westerberg I."/>
            <person name="Brannstrom I.O."/>
            <person name="Guillou S."/>
            <person name="Cros-Aarteil S."/>
            <person name="Calhoun S."/>
            <person name="Haridas S."/>
            <person name="Kuo A."/>
            <person name="Mondo S."/>
            <person name="Pangilinan J."/>
            <person name="Riley R."/>
            <person name="LaButti K."/>
            <person name="Andreopoulos B."/>
            <person name="Lipzen A."/>
            <person name="Chen C."/>
            <person name="Yan M."/>
            <person name="Daum C."/>
            <person name="Ng V."/>
            <person name="Clum A."/>
            <person name="Steindorff A."/>
            <person name="Ohm R.A."/>
            <person name="Martin F."/>
            <person name="Silar P."/>
            <person name="Natvig D.O."/>
            <person name="Lalanne C."/>
            <person name="Gautier V."/>
            <person name="Ament-Velasquez S.L."/>
            <person name="Kruys A."/>
            <person name="Hutchinson M.I."/>
            <person name="Powell A.J."/>
            <person name="Barry K."/>
            <person name="Miller A.N."/>
            <person name="Grigoriev I.V."/>
            <person name="Debuchy R."/>
            <person name="Gladieux P."/>
            <person name="Hiltunen Thoren M."/>
            <person name="Johannesson H."/>
        </authorList>
    </citation>
    <scope>NUCLEOTIDE SEQUENCE</scope>
    <source>
        <strain evidence="3">FGSC 1904</strain>
    </source>
</reference>
<keyword evidence="2" id="KW-1133">Transmembrane helix</keyword>
<proteinExistence type="predicted"/>
<evidence type="ECO:0000313" key="4">
    <source>
        <dbReference type="Proteomes" id="UP001281003"/>
    </source>
</evidence>
<comment type="caution">
    <text evidence="3">The sequence shown here is derived from an EMBL/GenBank/DDBJ whole genome shotgun (WGS) entry which is preliminary data.</text>
</comment>
<feature type="non-terminal residue" evidence="3">
    <location>
        <position position="253"/>
    </location>
</feature>
<feature type="compositionally biased region" description="Polar residues" evidence="1">
    <location>
        <begin position="198"/>
        <end position="214"/>
    </location>
</feature>
<evidence type="ECO:0000313" key="3">
    <source>
        <dbReference type="EMBL" id="KAK3396544.1"/>
    </source>
</evidence>
<keyword evidence="2" id="KW-0472">Membrane</keyword>
<dbReference type="AlphaFoldDB" id="A0AAE0PAT6"/>
<dbReference type="Proteomes" id="UP001281003">
    <property type="component" value="Unassembled WGS sequence"/>
</dbReference>
<keyword evidence="2" id="KW-0812">Transmembrane</keyword>
<sequence length="253" mass="27433">MAKGIFFMSWELWQQMTFALAVAIAAVFAAGLVKLWWTNRILRRQEILDEEKKARIDDMRSSGIRPNSSKRAAASSIPFGVRAIQSGVQVDGIWISRPATPTETTKLTSEKTKMASVTVTTSQRLTDSESFESNSSGAIPTPVSREQRHYYAPHRQQHGLRTPTPNALNEDTLRRLEGGQDGGVQPQRQTPVYGIYVPTTSSSRPQQRGNQPGTGSSESGDSSADSSAAQHQQRFARSGSGRSYGSSSSGGGG</sequence>
<evidence type="ECO:0000256" key="2">
    <source>
        <dbReference type="SAM" id="Phobius"/>
    </source>
</evidence>
<feature type="compositionally biased region" description="Low complexity" evidence="1">
    <location>
        <begin position="237"/>
        <end position="247"/>
    </location>
</feature>
<feature type="compositionally biased region" description="Low complexity" evidence="1">
    <location>
        <begin position="215"/>
        <end position="229"/>
    </location>
</feature>
<feature type="transmembrane region" description="Helical" evidence="2">
    <location>
        <begin position="12"/>
        <end position="37"/>
    </location>
</feature>
<dbReference type="PANTHER" id="PTHR40623:SF2">
    <property type="entry name" value="INTEGRAL MEMBRANE PROTEIN"/>
    <property type="match status" value="1"/>
</dbReference>
<keyword evidence="4" id="KW-1185">Reference proteome</keyword>
<accession>A0AAE0PAT6</accession>
<feature type="region of interest" description="Disordered" evidence="1">
    <location>
        <begin position="176"/>
        <end position="253"/>
    </location>
</feature>
<protein>
    <submittedName>
        <fullName evidence="3">Uncharacterized protein</fullName>
    </submittedName>
</protein>
<name>A0AAE0PAT6_SORBR</name>